<proteinExistence type="predicted"/>
<protein>
    <submittedName>
        <fullName evidence="3">Uncharacterized protein</fullName>
    </submittedName>
</protein>
<dbReference type="AlphaFoldDB" id="A0A5C7F496"/>
<dbReference type="Proteomes" id="UP000321816">
    <property type="component" value="Chromosome"/>
</dbReference>
<feature type="chain" id="PRO_5044096791" evidence="2">
    <location>
        <begin position="25"/>
        <end position="332"/>
    </location>
</feature>
<sequence length="332" mass="38087">MRKSNILHKIVLFGALCILLTACADHSNPADSPESAEDVNTDTQDNQNSEDSEAPSEQEENEDTSEWQENNDHSSDNNTSEENEQASNNPEQETENEEASSNESQEETEEITEEHVSEIVFDYIEENEDFETEDVTVRIEDREEEREQEVYHAQVYSTGPEDAEQQATSTLRWYAVEKTSGEISNETPGMEEDGEAEQEEREPQAVVSEIVSMSEEDREEHHRNLASDEQEHEEQVFEHLLLPGVHENTRSYGGRVAPEDVIRFEFPSTENRQRVDPEVGEDGYFHVDMNEFEFSSEDVIMVRISGETYSREQVFELPVHPAEEGVEFIEVK</sequence>
<organism evidence="3 4">
    <name type="scientific">Alkalicoccus halolimnae</name>
    <dbReference type="NCBI Taxonomy" id="1667239"/>
    <lineage>
        <taxon>Bacteria</taxon>
        <taxon>Bacillati</taxon>
        <taxon>Bacillota</taxon>
        <taxon>Bacilli</taxon>
        <taxon>Bacillales</taxon>
        <taxon>Bacillaceae</taxon>
        <taxon>Alkalicoccus</taxon>
    </lineage>
</organism>
<feature type="compositionally biased region" description="Acidic residues" evidence="1">
    <location>
        <begin position="48"/>
        <end position="66"/>
    </location>
</feature>
<name>A0A5C7F496_9BACI</name>
<gene>
    <name evidence="3" type="ORF">FTX54_011065</name>
</gene>
<feature type="compositionally biased region" description="Acidic residues" evidence="1">
    <location>
        <begin position="92"/>
        <end position="112"/>
    </location>
</feature>
<feature type="signal peptide" evidence="2">
    <location>
        <begin position="1"/>
        <end position="24"/>
    </location>
</feature>
<dbReference type="KEGG" id="ahal:FTX54_011065"/>
<evidence type="ECO:0000313" key="3">
    <source>
        <dbReference type="EMBL" id="WWD78962.1"/>
    </source>
</evidence>
<feature type="compositionally biased region" description="Acidic residues" evidence="1">
    <location>
        <begin position="189"/>
        <end position="200"/>
    </location>
</feature>
<feature type="region of interest" description="Disordered" evidence="1">
    <location>
        <begin position="25"/>
        <end position="206"/>
    </location>
</feature>
<keyword evidence="4" id="KW-1185">Reference proteome</keyword>
<evidence type="ECO:0000313" key="4">
    <source>
        <dbReference type="Proteomes" id="UP000321816"/>
    </source>
</evidence>
<dbReference type="RefSeq" id="WP_147804716.1">
    <property type="nucleotide sequence ID" value="NZ_CP144914.1"/>
</dbReference>
<dbReference type="EMBL" id="CP144914">
    <property type="protein sequence ID" value="WWD78962.1"/>
    <property type="molecule type" value="Genomic_DNA"/>
</dbReference>
<evidence type="ECO:0000256" key="2">
    <source>
        <dbReference type="SAM" id="SignalP"/>
    </source>
</evidence>
<evidence type="ECO:0000256" key="1">
    <source>
        <dbReference type="SAM" id="MobiDB-lite"/>
    </source>
</evidence>
<dbReference type="OrthoDB" id="2844432at2"/>
<reference evidence="3 4" key="1">
    <citation type="submission" date="2024-01" db="EMBL/GenBank/DDBJ databases">
        <title>Complete Genome Sequence of Alkalicoccus halolimnae BZ-SZ-XJ29T, a Moderately Halophilic Bacterium Isolated from a Salt Lake.</title>
        <authorList>
            <person name="Zhao B."/>
        </authorList>
    </citation>
    <scope>NUCLEOTIDE SEQUENCE [LARGE SCALE GENOMIC DNA]</scope>
    <source>
        <strain evidence="3 4">BZ-SZ-XJ29</strain>
    </source>
</reference>
<keyword evidence="2" id="KW-0732">Signal</keyword>
<feature type="compositionally biased region" description="Acidic residues" evidence="1">
    <location>
        <begin position="123"/>
        <end position="134"/>
    </location>
</feature>
<accession>A0A5C7F496</accession>
<dbReference type="PROSITE" id="PS51257">
    <property type="entry name" value="PROKAR_LIPOPROTEIN"/>
    <property type="match status" value="1"/>
</dbReference>